<dbReference type="InterPro" id="IPR029058">
    <property type="entry name" value="AB_hydrolase_fold"/>
</dbReference>
<name>A0ABQ5NZR4_9ACTN</name>
<dbReference type="SUPFAM" id="SSF53474">
    <property type="entry name" value="alpha/beta-Hydrolases"/>
    <property type="match status" value="1"/>
</dbReference>
<evidence type="ECO:0000313" key="2">
    <source>
        <dbReference type="Proteomes" id="UP001291653"/>
    </source>
</evidence>
<reference evidence="1 2" key="1">
    <citation type="submission" date="2022-10" db="EMBL/GenBank/DDBJ databases">
        <title>Draft genome sequence of Streptomyces sp. YSPA8.</title>
        <authorList>
            <person name="Moriuchi R."/>
            <person name="Dohra H."/>
            <person name="Yamamura H."/>
            <person name="Kodani S."/>
        </authorList>
    </citation>
    <scope>NUCLEOTIDE SEQUENCE [LARGE SCALE GENOMIC DNA]</scope>
    <source>
        <strain evidence="1 2">YSPA8</strain>
    </source>
</reference>
<accession>A0ABQ5NZR4</accession>
<dbReference type="RefSeq" id="WP_323447905.1">
    <property type="nucleotide sequence ID" value="NZ_BSBI01000006.1"/>
</dbReference>
<dbReference type="EMBL" id="BSBI01000006">
    <property type="protein sequence ID" value="GLF95854.1"/>
    <property type="molecule type" value="Genomic_DNA"/>
</dbReference>
<dbReference type="GO" id="GO:0016787">
    <property type="term" value="F:hydrolase activity"/>
    <property type="evidence" value="ECO:0007669"/>
    <property type="project" value="UniProtKB-KW"/>
</dbReference>
<sequence length="324" mass="34428">MFVHGIGRPREAEPTRTEWTRALAEGARAAGHAPAISGVTGGWSVDTVFASYGELFTGKARPQGGGEPELDLDDEDARMVLALVRELLDQEAASPEHRGDRRLARAQAQLRAAEDASARAQGVLGTARIALDACAQVAALPAVRELAQWLSARDALRALGQPGRYLRRKEPDAAGVTLDARIRALVRGCLDPSRPAIVVAHSLGTVVALETLAADYPGPVPLFVTLGSPIATKGVVWPLLRPRPPATPACVGRWLDFADRDDVVVPRTGFAESFVPNAAGVRPEPEHLDSCRLWVHPATTYLRRPEVAGRIMEAVAALGGAPAS</sequence>
<protein>
    <submittedName>
        <fullName evidence="1">Alpha/beta hydrolase</fullName>
    </submittedName>
</protein>
<evidence type="ECO:0000313" key="1">
    <source>
        <dbReference type="EMBL" id="GLF95854.1"/>
    </source>
</evidence>
<organism evidence="1 2">
    <name type="scientific">Streptomyces yaizuensis</name>
    <dbReference type="NCBI Taxonomy" id="2989713"/>
    <lineage>
        <taxon>Bacteria</taxon>
        <taxon>Bacillati</taxon>
        <taxon>Actinomycetota</taxon>
        <taxon>Actinomycetes</taxon>
        <taxon>Kitasatosporales</taxon>
        <taxon>Streptomycetaceae</taxon>
        <taxon>Streptomyces</taxon>
    </lineage>
</organism>
<comment type="caution">
    <text evidence="1">The sequence shown here is derived from an EMBL/GenBank/DDBJ whole genome shotgun (WGS) entry which is preliminary data.</text>
</comment>
<keyword evidence="2" id="KW-1185">Reference proteome</keyword>
<dbReference type="Proteomes" id="UP001291653">
    <property type="component" value="Unassembled WGS sequence"/>
</dbReference>
<proteinExistence type="predicted"/>
<gene>
    <name evidence="1" type="ORF">SYYSPA8_16175</name>
</gene>
<dbReference type="Gene3D" id="3.40.50.1820">
    <property type="entry name" value="alpha/beta hydrolase"/>
    <property type="match status" value="1"/>
</dbReference>
<keyword evidence="1" id="KW-0378">Hydrolase</keyword>